<protein>
    <submittedName>
        <fullName evidence="2">Uncharacterized protein</fullName>
    </submittedName>
</protein>
<evidence type="ECO:0000256" key="1">
    <source>
        <dbReference type="SAM" id="Phobius"/>
    </source>
</evidence>
<evidence type="ECO:0000313" key="2">
    <source>
        <dbReference type="EMBL" id="KRF84182.1"/>
    </source>
</evidence>
<proteinExistence type="predicted"/>
<keyword evidence="3" id="KW-1185">Reference proteome</keyword>
<dbReference type="EMBL" id="CH940647">
    <property type="protein sequence ID" value="KRF84182.1"/>
    <property type="molecule type" value="Genomic_DNA"/>
</dbReference>
<evidence type="ECO:0000313" key="3">
    <source>
        <dbReference type="Proteomes" id="UP000008792"/>
    </source>
</evidence>
<reference evidence="2 3" key="1">
    <citation type="journal article" date="2007" name="Nature">
        <title>Evolution of genes and genomes on the Drosophila phylogeny.</title>
        <authorList>
            <consortium name="Drosophila 12 Genomes Consortium"/>
            <person name="Clark A.G."/>
            <person name="Eisen M.B."/>
            <person name="Smith D.R."/>
            <person name="Bergman C.M."/>
            <person name="Oliver B."/>
            <person name="Markow T.A."/>
            <person name="Kaufman T.C."/>
            <person name="Kellis M."/>
            <person name="Gelbart W."/>
            <person name="Iyer V.N."/>
            <person name="Pollard D.A."/>
            <person name="Sackton T.B."/>
            <person name="Larracuente A.M."/>
            <person name="Singh N.D."/>
            <person name="Abad J.P."/>
            <person name="Abt D.N."/>
            <person name="Adryan B."/>
            <person name="Aguade M."/>
            <person name="Akashi H."/>
            <person name="Anderson W.W."/>
            <person name="Aquadro C.F."/>
            <person name="Ardell D.H."/>
            <person name="Arguello R."/>
            <person name="Artieri C.G."/>
            <person name="Barbash D.A."/>
            <person name="Barker D."/>
            <person name="Barsanti P."/>
            <person name="Batterham P."/>
            <person name="Batzoglou S."/>
            <person name="Begun D."/>
            <person name="Bhutkar A."/>
            <person name="Blanco E."/>
            <person name="Bosak S.A."/>
            <person name="Bradley R.K."/>
            <person name="Brand A.D."/>
            <person name="Brent M.R."/>
            <person name="Brooks A.N."/>
            <person name="Brown R.H."/>
            <person name="Butlin R.K."/>
            <person name="Caggese C."/>
            <person name="Calvi B.R."/>
            <person name="Bernardo de Carvalho A."/>
            <person name="Caspi A."/>
            <person name="Castrezana S."/>
            <person name="Celniker S.E."/>
            <person name="Chang J.L."/>
            <person name="Chapple C."/>
            <person name="Chatterji S."/>
            <person name="Chinwalla A."/>
            <person name="Civetta A."/>
            <person name="Clifton S.W."/>
            <person name="Comeron J.M."/>
            <person name="Costello J.C."/>
            <person name="Coyne J.A."/>
            <person name="Daub J."/>
            <person name="David R.G."/>
            <person name="Delcher A.L."/>
            <person name="Delehaunty K."/>
            <person name="Do C.B."/>
            <person name="Ebling H."/>
            <person name="Edwards K."/>
            <person name="Eickbush T."/>
            <person name="Evans J.D."/>
            <person name="Filipski A."/>
            <person name="Findeiss S."/>
            <person name="Freyhult E."/>
            <person name="Fulton L."/>
            <person name="Fulton R."/>
            <person name="Garcia A.C."/>
            <person name="Gardiner A."/>
            <person name="Garfield D.A."/>
            <person name="Garvin B.E."/>
            <person name="Gibson G."/>
            <person name="Gilbert D."/>
            <person name="Gnerre S."/>
            <person name="Godfrey J."/>
            <person name="Good R."/>
            <person name="Gotea V."/>
            <person name="Gravely B."/>
            <person name="Greenberg A.J."/>
            <person name="Griffiths-Jones S."/>
            <person name="Gross S."/>
            <person name="Guigo R."/>
            <person name="Gustafson E.A."/>
            <person name="Haerty W."/>
            <person name="Hahn M.W."/>
            <person name="Halligan D.L."/>
            <person name="Halpern A.L."/>
            <person name="Halter G.M."/>
            <person name="Han M.V."/>
            <person name="Heger A."/>
            <person name="Hillier L."/>
            <person name="Hinrichs A.S."/>
            <person name="Holmes I."/>
            <person name="Hoskins R.A."/>
            <person name="Hubisz M.J."/>
            <person name="Hultmark D."/>
            <person name="Huntley M.A."/>
            <person name="Jaffe D.B."/>
            <person name="Jagadeeshan S."/>
            <person name="Jeck W.R."/>
            <person name="Johnson J."/>
            <person name="Jones C.D."/>
            <person name="Jordan W.C."/>
            <person name="Karpen G.H."/>
            <person name="Kataoka E."/>
            <person name="Keightley P.D."/>
            <person name="Kheradpour P."/>
            <person name="Kirkness E.F."/>
            <person name="Koerich L.B."/>
            <person name="Kristiansen K."/>
            <person name="Kudrna D."/>
            <person name="Kulathinal R.J."/>
            <person name="Kumar S."/>
            <person name="Kwok R."/>
            <person name="Lander E."/>
            <person name="Langley C.H."/>
            <person name="Lapoint R."/>
            <person name="Lazzaro B.P."/>
            <person name="Lee S.J."/>
            <person name="Levesque L."/>
            <person name="Li R."/>
            <person name="Lin C.F."/>
            <person name="Lin M.F."/>
            <person name="Lindblad-Toh K."/>
            <person name="Llopart A."/>
            <person name="Long M."/>
            <person name="Low L."/>
            <person name="Lozovsky E."/>
            <person name="Lu J."/>
            <person name="Luo M."/>
            <person name="Machado C.A."/>
            <person name="Makalowski W."/>
            <person name="Marzo M."/>
            <person name="Matsuda M."/>
            <person name="Matzkin L."/>
            <person name="McAllister B."/>
            <person name="McBride C.S."/>
            <person name="McKernan B."/>
            <person name="McKernan K."/>
            <person name="Mendez-Lago M."/>
            <person name="Minx P."/>
            <person name="Mollenhauer M.U."/>
            <person name="Montooth K."/>
            <person name="Mount S.M."/>
            <person name="Mu X."/>
            <person name="Myers E."/>
            <person name="Negre B."/>
            <person name="Newfeld S."/>
            <person name="Nielsen R."/>
            <person name="Noor M.A."/>
            <person name="O'Grady P."/>
            <person name="Pachter L."/>
            <person name="Papaceit M."/>
            <person name="Parisi M.J."/>
            <person name="Parisi M."/>
            <person name="Parts L."/>
            <person name="Pedersen J.S."/>
            <person name="Pesole G."/>
            <person name="Phillippy A.M."/>
            <person name="Ponting C.P."/>
            <person name="Pop M."/>
            <person name="Porcelli D."/>
            <person name="Powell J.R."/>
            <person name="Prohaska S."/>
            <person name="Pruitt K."/>
            <person name="Puig M."/>
            <person name="Quesneville H."/>
            <person name="Ram K.R."/>
            <person name="Rand D."/>
            <person name="Rasmussen M.D."/>
            <person name="Reed L.K."/>
            <person name="Reenan R."/>
            <person name="Reily A."/>
            <person name="Remington K.A."/>
            <person name="Rieger T.T."/>
            <person name="Ritchie M.G."/>
            <person name="Robin C."/>
            <person name="Rogers Y.H."/>
            <person name="Rohde C."/>
            <person name="Rozas J."/>
            <person name="Rubenfield M.J."/>
            <person name="Ruiz A."/>
            <person name="Russo S."/>
            <person name="Salzberg S.L."/>
            <person name="Sanchez-Gracia A."/>
            <person name="Saranga D.J."/>
            <person name="Sato H."/>
            <person name="Schaeffer S.W."/>
            <person name="Schatz M.C."/>
            <person name="Schlenke T."/>
            <person name="Schwartz R."/>
            <person name="Segarra C."/>
            <person name="Singh R.S."/>
            <person name="Sirot L."/>
            <person name="Sirota M."/>
            <person name="Sisneros N.B."/>
            <person name="Smith C.D."/>
            <person name="Smith T.F."/>
            <person name="Spieth J."/>
            <person name="Stage D.E."/>
            <person name="Stark A."/>
            <person name="Stephan W."/>
            <person name="Strausberg R.L."/>
            <person name="Strempel S."/>
            <person name="Sturgill D."/>
            <person name="Sutton G."/>
            <person name="Sutton G.G."/>
            <person name="Tao W."/>
            <person name="Teichmann S."/>
            <person name="Tobari Y.N."/>
            <person name="Tomimura Y."/>
            <person name="Tsolas J.M."/>
            <person name="Valente V.L."/>
            <person name="Venter E."/>
            <person name="Venter J.C."/>
            <person name="Vicario S."/>
            <person name="Vieira F.G."/>
            <person name="Vilella A.J."/>
            <person name="Villasante A."/>
            <person name="Walenz B."/>
            <person name="Wang J."/>
            <person name="Wasserman M."/>
            <person name="Watts T."/>
            <person name="Wilson D."/>
            <person name="Wilson R.K."/>
            <person name="Wing R.A."/>
            <person name="Wolfner M.F."/>
            <person name="Wong A."/>
            <person name="Wong G.K."/>
            <person name="Wu C.I."/>
            <person name="Wu G."/>
            <person name="Yamamoto D."/>
            <person name="Yang H.P."/>
            <person name="Yang S.P."/>
            <person name="Yorke J.A."/>
            <person name="Yoshida K."/>
            <person name="Zdobnov E."/>
            <person name="Zhang P."/>
            <person name="Zhang Y."/>
            <person name="Zimin A.V."/>
            <person name="Baldwin J."/>
            <person name="Abdouelleil A."/>
            <person name="Abdulkadir J."/>
            <person name="Abebe A."/>
            <person name="Abera B."/>
            <person name="Abreu J."/>
            <person name="Acer S.C."/>
            <person name="Aftuck L."/>
            <person name="Alexander A."/>
            <person name="An P."/>
            <person name="Anderson E."/>
            <person name="Anderson S."/>
            <person name="Arachi H."/>
            <person name="Azer M."/>
            <person name="Bachantsang P."/>
            <person name="Barry A."/>
            <person name="Bayul T."/>
            <person name="Berlin A."/>
            <person name="Bessette D."/>
            <person name="Bloom T."/>
            <person name="Blye J."/>
            <person name="Boguslavskiy L."/>
            <person name="Bonnet C."/>
            <person name="Boukhgalter B."/>
            <person name="Bourzgui I."/>
            <person name="Brown A."/>
            <person name="Cahill P."/>
            <person name="Channer S."/>
            <person name="Cheshatsang Y."/>
            <person name="Chuda L."/>
            <person name="Citroen M."/>
            <person name="Collymore A."/>
            <person name="Cooke P."/>
            <person name="Costello M."/>
            <person name="D'Aco K."/>
            <person name="Daza R."/>
            <person name="De Haan G."/>
            <person name="DeGray S."/>
            <person name="DeMaso C."/>
            <person name="Dhargay N."/>
            <person name="Dooley K."/>
            <person name="Dooley E."/>
            <person name="Doricent M."/>
            <person name="Dorje P."/>
            <person name="Dorjee K."/>
            <person name="Dupes A."/>
            <person name="Elong R."/>
            <person name="Falk J."/>
            <person name="Farina A."/>
            <person name="Faro S."/>
            <person name="Ferguson D."/>
            <person name="Fisher S."/>
            <person name="Foley C.D."/>
            <person name="Franke A."/>
            <person name="Friedrich D."/>
            <person name="Gadbois L."/>
            <person name="Gearin G."/>
            <person name="Gearin C.R."/>
            <person name="Giannoukos G."/>
            <person name="Goode T."/>
            <person name="Graham J."/>
            <person name="Grandbois E."/>
            <person name="Grewal S."/>
            <person name="Gyaltsen K."/>
            <person name="Hafez N."/>
            <person name="Hagos B."/>
            <person name="Hall J."/>
            <person name="Henson C."/>
            <person name="Hollinger A."/>
            <person name="Honan T."/>
            <person name="Huard M.D."/>
            <person name="Hughes L."/>
            <person name="Hurhula B."/>
            <person name="Husby M.E."/>
            <person name="Kamat A."/>
            <person name="Kanga B."/>
            <person name="Kashin S."/>
            <person name="Khazanovich D."/>
            <person name="Kisner P."/>
            <person name="Lance K."/>
            <person name="Lara M."/>
            <person name="Lee W."/>
            <person name="Lennon N."/>
            <person name="Letendre F."/>
            <person name="LeVine R."/>
            <person name="Lipovsky A."/>
            <person name="Liu X."/>
            <person name="Liu J."/>
            <person name="Liu S."/>
            <person name="Lokyitsang T."/>
            <person name="Lokyitsang Y."/>
            <person name="Lubonja R."/>
            <person name="Lui A."/>
            <person name="MacDonald P."/>
            <person name="Magnisalis V."/>
            <person name="Maru K."/>
            <person name="Matthews C."/>
            <person name="McCusker W."/>
            <person name="McDonough S."/>
            <person name="Mehta T."/>
            <person name="Meldrim J."/>
            <person name="Meneus L."/>
            <person name="Mihai O."/>
            <person name="Mihalev A."/>
            <person name="Mihova T."/>
            <person name="Mittelman R."/>
            <person name="Mlenga V."/>
            <person name="Montmayeur A."/>
            <person name="Mulrain L."/>
            <person name="Navidi A."/>
            <person name="Naylor J."/>
            <person name="Negash T."/>
            <person name="Nguyen T."/>
            <person name="Nguyen N."/>
            <person name="Nicol R."/>
            <person name="Norbu C."/>
            <person name="Norbu N."/>
            <person name="Novod N."/>
            <person name="O'Neill B."/>
            <person name="Osman S."/>
            <person name="Markiewicz E."/>
            <person name="Oyono O.L."/>
            <person name="Patti C."/>
            <person name="Phunkhang P."/>
            <person name="Pierre F."/>
            <person name="Priest M."/>
            <person name="Raghuraman S."/>
            <person name="Rege F."/>
            <person name="Reyes R."/>
            <person name="Rise C."/>
            <person name="Rogov P."/>
            <person name="Ross K."/>
            <person name="Ryan E."/>
            <person name="Settipalli S."/>
            <person name="Shea T."/>
            <person name="Sherpa N."/>
            <person name="Shi L."/>
            <person name="Shih D."/>
            <person name="Sparrow T."/>
            <person name="Spaulding J."/>
            <person name="Stalker J."/>
            <person name="Stange-Thomann N."/>
            <person name="Stavropoulos S."/>
            <person name="Stone C."/>
            <person name="Strader C."/>
            <person name="Tesfaye S."/>
            <person name="Thomson T."/>
            <person name="Thoulutsang Y."/>
            <person name="Thoulutsang D."/>
            <person name="Topham K."/>
            <person name="Topping I."/>
            <person name="Tsamla T."/>
            <person name="Vassiliev H."/>
            <person name="Vo A."/>
            <person name="Wangchuk T."/>
            <person name="Wangdi T."/>
            <person name="Weiand M."/>
            <person name="Wilkinson J."/>
            <person name="Wilson A."/>
            <person name="Yadav S."/>
            <person name="Young G."/>
            <person name="Yu Q."/>
            <person name="Zembek L."/>
            <person name="Zhong D."/>
            <person name="Zimmer A."/>
            <person name="Zwirko Z."/>
            <person name="Jaffe D.B."/>
            <person name="Alvarez P."/>
            <person name="Brockman W."/>
            <person name="Butler J."/>
            <person name="Chin C."/>
            <person name="Gnerre S."/>
            <person name="Grabherr M."/>
            <person name="Kleber M."/>
            <person name="Mauceli E."/>
            <person name="MacCallum I."/>
        </authorList>
    </citation>
    <scope>NUCLEOTIDE SEQUENCE [LARGE SCALE GENOMIC DNA]</scope>
    <source>
        <strain evidence="3">Tucson 15010-1051.87</strain>
    </source>
</reference>
<sequence>MSDTSGWRPCDFIRAARPLGQYRKLVSKMRSLCFKILQMAMLLALVMYQKRIASVADAEQFESDCRCQRRG</sequence>
<organism evidence="2 3">
    <name type="scientific">Drosophila virilis</name>
    <name type="common">Fruit fly</name>
    <dbReference type="NCBI Taxonomy" id="7244"/>
    <lineage>
        <taxon>Eukaryota</taxon>
        <taxon>Metazoa</taxon>
        <taxon>Ecdysozoa</taxon>
        <taxon>Arthropoda</taxon>
        <taxon>Hexapoda</taxon>
        <taxon>Insecta</taxon>
        <taxon>Pterygota</taxon>
        <taxon>Neoptera</taxon>
        <taxon>Endopterygota</taxon>
        <taxon>Diptera</taxon>
        <taxon>Brachycera</taxon>
        <taxon>Muscomorpha</taxon>
        <taxon>Ephydroidea</taxon>
        <taxon>Drosophilidae</taxon>
        <taxon>Drosophila</taxon>
    </lineage>
</organism>
<dbReference type="AlphaFoldDB" id="A0A0Q9WJK4"/>
<keyword evidence="1" id="KW-1133">Transmembrane helix</keyword>
<dbReference type="Proteomes" id="UP000008792">
    <property type="component" value="Unassembled WGS sequence"/>
</dbReference>
<accession>A0A0Q9WJK4</accession>
<gene>
    <name evidence="2" type="primary">Dvir\GJ27097</name>
    <name evidence="2" type="ORF">Dvir_GJ27097</name>
</gene>
<keyword evidence="1" id="KW-0812">Transmembrane</keyword>
<name>A0A0Q9WJK4_DROVI</name>
<feature type="transmembrane region" description="Helical" evidence="1">
    <location>
        <begin position="32"/>
        <end position="48"/>
    </location>
</feature>
<dbReference type="InParanoid" id="A0A0Q9WJK4"/>
<keyword evidence="1" id="KW-0472">Membrane</keyword>